<evidence type="ECO:0008006" key="7">
    <source>
        <dbReference type="Google" id="ProtNLM"/>
    </source>
</evidence>
<name>A0A2M7BTL1_9BACT</name>
<accession>A0A2M7BTL1</accession>
<dbReference type="Pfam" id="PF03575">
    <property type="entry name" value="Peptidase_S51"/>
    <property type="match status" value="1"/>
</dbReference>
<evidence type="ECO:0000313" key="6">
    <source>
        <dbReference type="Proteomes" id="UP000230119"/>
    </source>
</evidence>
<evidence type="ECO:0000256" key="4">
    <source>
        <dbReference type="ARBA" id="ARBA00022825"/>
    </source>
</evidence>
<keyword evidence="2" id="KW-0645">Protease</keyword>
<protein>
    <recommendedName>
        <fullName evidence="7">Peptidase</fullName>
    </recommendedName>
</protein>
<proteinExistence type="inferred from homology"/>
<dbReference type="Gene3D" id="3.40.50.880">
    <property type="match status" value="1"/>
</dbReference>
<dbReference type="EMBL" id="PEVA01000032">
    <property type="protein sequence ID" value="PIV08810.1"/>
    <property type="molecule type" value="Genomic_DNA"/>
</dbReference>
<comment type="similarity">
    <text evidence="1">Belongs to the peptidase S51 family.</text>
</comment>
<evidence type="ECO:0000256" key="1">
    <source>
        <dbReference type="ARBA" id="ARBA00006534"/>
    </source>
</evidence>
<reference evidence="6" key="1">
    <citation type="submission" date="2017-09" db="EMBL/GenBank/DDBJ databases">
        <title>Depth-based differentiation of microbial function through sediment-hosted aquifers and enrichment of novel symbionts in the deep terrestrial subsurface.</title>
        <authorList>
            <person name="Probst A.J."/>
            <person name="Ladd B."/>
            <person name="Jarett J.K."/>
            <person name="Geller-Mcgrath D.E."/>
            <person name="Sieber C.M.K."/>
            <person name="Emerson J.B."/>
            <person name="Anantharaman K."/>
            <person name="Thomas B.C."/>
            <person name="Malmstrom R."/>
            <person name="Stieglmeier M."/>
            <person name="Klingl A."/>
            <person name="Woyke T."/>
            <person name="Ryan C.M."/>
            <person name="Banfield J.F."/>
        </authorList>
    </citation>
    <scope>NUCLEOTIDE SEQUENCE [LARGE SCALE GENOMIC DNA]</scope>
</reference>
<evidence type="ECO:0000256" key="2">
    <source>
        <dbReference type="ARBA" id="ARBA00022670"/>
    </source>
</evidence>
<organism evidence="5 6">
    <name type="scientific">Candidatus Roizmanbacteria bacterium CG03_land_8_20_14_0_80_39_12</name>
    <dbReference type="NCBI Taxonomy" id="1974847"/>
    <lineage>
        <taxon>Bacteria</taxon>
        <taxon>Candidatus Roizmaniibacteriota</taxon>
    </lineage>
</organism>
<dbReference type="Proteomes" id="UP000230119">
    <property type="component" value="Unassembled WGS sequence"/>
</dbReference>
<dbReference type="AlphaFoldDB" id="A0A2M7BTL1"/>
<dbReference type="GO" id="GO:0008236">
    <property type="term" value="F:serine-type peptidase activity"/>
    <property type="evidence" value="ECO:0007669"/>
    <property type="project" value="UniProtKB-KW"/>
</dbReference>
<dbReference type="GO" id="GO:0006508">
    <property type="term" value="P:proteolysis"/>
    <property type="evidence" value="ECO:0007669"/>
    <property type="project" value="UniProtKB-KW"/>
</dbReference>
<comment type="caution">
    <text evidence="5">The sequence shown here is derived from an EMBL/GenBank/DDBJ whole genome shotgun (WGS) entry which is preliminary data.</text>
</comment>
<keyword evidence="3" id="KW-0378">Hydrolase</keyword>
<sequence>MTTYILHGGKYKIESANNELFFKQFTDLVQKDNVKILLCYWAREKKTWNELFENDKAKILKQSTKKAEINIVGTIESLAIQLKEADVLYFSGGEEEFLRPFISQLGFLKVALHNKIFIGSSMGSFLAAKHYVLPLSDQKEDEVYEGLGLVPYNILCHWNVEKNKEIKINMLKEKDAQTPLLLIEEEKFEKLII</sequence>
<gene>
    <name evidence="5" type="ORF">COS52_00780</name>
</gene>
<dbReference type="InterPro" id="IPR005320">
    <property type="entry name" value="Peptidase_S51"/>
</dbReference>
<dbReference type="InterPro" id="IPR029062">
    <property type="entry name" value="Class_I_gatase-like"/>
</dbReference>
<keyword evidence="4" id="KW-0720">Serine protease</keyword>
<evidence type="ECO:0000256" key="3">
    <source>
        <dbReference type="ARBA" id="ARBA00022801"/>
    </source>
</evidence>
<dbReference type="SUPFAM" id="SSF52317">
    <property type="entry name" value="Class I glutamine amidotransferase-like"/>
    <property type="match status" value="1"/>
</dbReference>
<evidence type="ECO:0000313" key="5">
    <source>
        <dbReference type="EMBL" id="PIV08810.1"/>
    </source>
</evidence>